<evidence type="ECO:0000256" key="9">
    <source>
        <dbReference type="SAM" id="MobiDB-lite"/>
    </source>
</evidence>
<keyword evidence="3 13" id="KW-0808">Transferase</keyword>
<feature type="compositionally biased region" description="Low complexity" evidence="9">
    <location>
        <begin position="1"/>
        <end position="15"/>
    </location>
</feature>
<evidence type="ECO:0000256" key="6">
    <source>
        <dbReference type="ARBA" id="ARBA00022840"/>
    </source>
</evidence>
<gene>
    <name evidence="13" type="ORF">FJY68_09415</name>
</gene>
<keyword evidence="10" id="KW-0812">Transmembrane</keyword>
<dbReference type="GO" id="GO:0005886">
    <property type="term" value="C:plasma membrane"/>
    <property type="evidence" value="ECO:0007669"/>
    <property type="project" value="UniProtKB-ARBA"/>
</dbReference>
<keyword evidence="6" id="KW-0067">ATP-binding</keyword>
<dbReference type="GO" id="GO:0004715">
    <property type="term" value="F:non-membrane spanning protein tyrosine kinase activity"/>
    <property type="evidence" value="ECO:0007669"/>
    <property type="project" value="UniProtKB-EC"/>
</dbReference>
<feature type="transmembrane region" description="Helical" evidence="10">
    <location>
        <begin position="48"/>
        <end position="66"/>
    </location>
</feature>
<evidence type="ECO:0000256" key="2">
    <source>
        <dbReference type="ARBA" id="ARBA00011903"/>
    </source>
</evidence>
<dbReference type="PANTHER" id="PTHR32309">
    <property type="entry name" value="TYROSINE-PROTEIN KINASE"/>
    <property type="match status" value="1"/>
</dbReference>
<feature type="domain" description="Tyrosine-protein kinase G-rich" evidence="12">
    <location>
        <begin position="379"/>
        <end position="453"/>
    </location>
</feature>
<dbReference type="Proteomes" id="UP000779900">
    <property type="component" value="Unassembled WGS sequence"/>
</dbReference>
<keyword evidence="10" id="KW-0472">Membrane</keyword>
<proteinExistence type="inferred from homology"/>
<keyword evidence="7" id="KW-0829">Tyrosine-protein kinase</keyword>
<evidence type="ECO:0000256" key="1">
    <source>
        <dbReference type="ARBA" id="ARBA00007316"/>
    </source>
</evidence>
<dbReference type="InterPro" id="IPR005702">
    <property type="entry name" value="Wzc-like_C"/>
</dbReference>
<accession>A0A937XJ54</accession>
<keyword evidence="4" id="KW-0547">Nucleotide-binding</keyword>
<evidence type="ECO:0000256" key="8">
    <source>
        <dbReference type="ARBA" id="ARBA00051245"/>
    </source>
</evidence>
<evidence type="ECO:0000313" key="13">
    <source>
        <dbReference type="EMBL" id="MBM3332050.1"/>
    </source>
</evidence>
<feature type="domain" description="AAA" evidence="11">
    <location>
        <begin position="529"/>
        <end position="677"/>
    </location>
</feature>
<dbReference type="NCBIfam" id="TIGR01007">
    <property type="entry name" value="eps_fam"/>
    <property type="match status" value="1"/>
</dbReference>
<dbReference type="InterPro" id="IPR032807">
    <property type="entry name" value="GNVR"/>
</dbReference>
<keyword evidence="5" id="KW-0418">Kinase</keyword>
<dbReference type="InterPro" id="IPR027417">
    <property type="entry name" value="P-loop_NTPase"/>
</dbReference>
<sequence>MNPGPDAGGRAADAGSGLRHEDLQGGPPATDSRTIIQDYLEAATRRKWLALGVFLGVLAMITLSIVKTTPVFQARTTILVTDNNQGSLFGKEGTVFWPSGPNTANIVELLQSRSLAESVAKRLPDSALPSGSAVAARPVRNAEIIEVIASAPTRAAAVSVANAYADAYEQYDLGLSRLDVSAIRQFVENQLAVVGSRLDSSEQDLAQFKTAHKLTSIDEATRAMIERQSDLAAEYQRTLTEAKGNQAQLSFVQGRIAEEGKSMADVDAISSPLVAELKGTLNQIEVDKTNLLIRGFAPNSERIKVLDRQIDSTRARLRTESQKLITRQGFVDPAGHLNDLLESALTLNTGLASSQARQAALANALAGFDTQLERLPEAERQLARLTRDVETGRRVHSLLSERYEEARIREVGRISSVRIIDRASQARQTRPNVRSSLVAGLLLALVLAVGAVVAAENLDTAIHGQDEVERRGYAVLGSIPRLSLAGRRTKQNEAVTSHLITHTDFESSGAEAFRMLRTALAFTSAERPMRTIAVTSPGPSEGKTTVAVNLASVLAQAGSRVLLIDGDLRHPALHTLFKRGKKPGLSDLVVLNVSPAEAVFPTGLDGLSCLPCGTIPPSPADLLTLNATRALLERLETEYDYVVIDTAPVLVAADTPIIGTLADTTIMVVRADRTTLDALNRAGSAMLSGGAHLSGLVVNDVKRTGRYGRYYYYYYKYHYYRHGQQKANGVRTREGTEDEGAAPEGQG</sequence>
<evidence type="ECO:0000256" key="4">
    <source>
        <dbReference type="ARBA" id="ARBA00022741"/>
    </source>
</evidence>
<dbReference type="InterPro" id="IPR050445">
    <property type="entry name" value="Bact_polysacc_biosynth/exp"/>
</dbReference>
<dbReference type="CDD" id="cd05387">
    <property type="entry name" value="BY-kinase"/>
    <property type="match status" value="1"/>
</dbReference>
<keyword evidence="10" id="KW-1133">Transmembrane helix</keyword>
<dbReference type="InterPro" id="IPR025669">
    <property type="entry name" value="AAA_dom"/>
</dbReference>
<evidence type="ECO:0000259" key="11">
    <source>
        <dbReference type="Pfam" id="PF13614"/>
    </source>
</evidence>
<dbReference type="GO" id="GO:0005524">
    <property type="term" value="F:ATP binding"/>
    <property type="evidence" value="ECO:0007669"/>
    <property type="project" value="UniProtKB-KW"/>
</dbReference>
<name>A0A937XJ54_UNCW3</name>
<dbReference type="SUPFAM" id="SSF52540">
    <property type="entry name" value="P-loop containing nucleoside triphosphate hydrolases"/>
    <property type="match status" value="1"/>
</dbReference>
<dbReference type="Gene3D" id="3.40.50.300">
    <property type="entry name" value="P-loop containing nucleotide triphosphate hydrolases"/>
    <property type="match status" value="1"/>
</dbReference>
<evidence type="ECO:0000259" key="12">
    <source>
        <dbReference type="Pfam" id="PF13807"/>
    </source>
</evidence>
<comment type="catalytic activity">
    <reaction evidence="8">
        <text>L-tyrosyl-[protein] + ATP = O-phospho-L-tyrosyl-[protein] + ADP + H(+)</text>
        <dbReference type="Rhea" id="RHEA:10596"/>
        <dbReference type="Rhea" id="RHEA-COMP:10136"/>
        <dbReference type="Rhea" id="RHEA-COMP:20101"/>
        <dbReference type="ChEBI" id="CHEBI:15378"/>
        <dbReference type="ChEBI" id="CHEBI:30616"/>
        <dbReference type="ChEBI" id="CHEBI:46858"/>
        <dbReference type="ChEBI" id="CHEBI:61978"/>
        <dbReference type="ChEBI" id="CHEBI:456216"/>
        <dbReference type="EC" id="2.7.10.2"/>
    </reaction>
</comment>
<dbReference type="GO" id="GO:0042802">
    <property type="term" value="F:identical protein binding"/>
    <property type="evidence" value="ECO:0007669"/>
    <property type="project" value="UniProtKB-ARBA"/>
</dbReference>
<dbReference type="FunFam" id="3.40.50.300:FF:000527">
    <property type="entry name" value="Tyrosine-protein kinase etk"/>
    <property type="match status" value="1"/>
</dbReference>
<feature type="region of interest" description="Disordered" evidence="9">
    <location>
        <begin position="1"/>
        <end position="31"/>
    </location>
</feature>
<comment type="caution">
    <text evidence="13">The sequence shown here is derived from an EMBL/GenBank/DDBJ whole genome shotgun (WGS) entry which is preliminary data.</text>
</comment>
<dbReference type="Pfam" id="PF13614">
    <property type="entry name" value="AAA_31"/>
    <property type="match status" value="1"/>
</dbReference>
<feature type="transmembrane region" description="Helical" evidence="10">
    <location>
        <begin position="437"/>
        <end position="455"/>
    </location>
</feature>
<evidence type="ECO:0000256" key="5">
    <source>
        <dbReference type="ARBA" id="ARBA00022777"/>
    </source>
</evidence>
<evidence type="ECO:0000256" key="7">
    <source>
        <dbReference type="ARBA" id="ARBA00023137"/>
    </source>
</evidence>
<evidence type="ECO:0000313" key="14">
    <source>
        <dbReference type="Proteomes" id="UP000779900"/>
    </source>
</evidence>
<dbReference type="AlphaFoldDB" id="A0A937XJ54"/>
<evidence type="ECO:0000256" key="10">
    <source>
        <dbReference type="SAM" id="Phobius"/>
    </source>
</evidence>
<dbReference type="EC" id="2.7.10.2" evidence="2"/>
<dbReference type="PANTHER" id="PTHR32309:SF13">
    <property type="entry name" value="FERRIC ENTEROBACTIN TRANSPORT PROTEIN FEPE"/>
    <property type="match status" value="1"/>
</dbReference>
<protein>
    <recommendedName>
        <fullName evidence="2">non-specific protein-tyrosine kinase</fullName>
        <ecNumber evidence="2">2.7.10.2</ecNumber>
    </recommendedName>
</protein>
<comment type="similarity">
    <text evidence="1">Belongs to the CpsD/CapB family.</text>
</comment>
<evidence type="ECO:0000256" key="3">
    <source>
        <dbReference type="ARBA" id="ARBA00022679"/>
    </source>
</evidence>
<feature type="region of interest" description="Disordered" evidence="9">
    <location>
        <begin position="726"/>
        <end position="747"/>
    </location>
</feature>
<dbReference type="EMBL" id="VGIR01000057">
    <property type="protein sequence ID" value="MBM3332050.1"/>
    <property type="molecule type" value="Genomic_DNA"/>
</dbReference>
<organism evidence="13 14">
    <name type="scientific">candidate division WOR-3 bacterium</name>
    <dbReference type="NCBI Taxonomy" id="2052148"/>
    <lineage>
        <taxon>Bacteria</taxon>
        <taxon>Bacteria division WOR-3</taxon>
    </lineage>
</organism>
<reference evidence="13" key="1">
    <citation type="submission" date="2019-03" db="EMBL/GenBank/DDBJ databases">
        <title>Lake Tanganyika Metagenome-Assembled Genomes (MAGs).</title>
        <authorList>
            <person name="Tran P."/>
        </authorList>
    </citation>
    <scope>NUCLEOTIDE SEQUENCE</scope>
    <source>
        <strain evidence="13">K_DeepCast_150m_m2_040</strain>
    </source>
</reference>
<dbReference type="Pfam" id="PF13807">
    <property type="entry name" value="GNVR"/>
    <property type="match status" value="1"/>
</dbReference>